<organism evidence="8 9">
    <name type="scientific">Alligator mississippiensis</name>
    <name type="common">American alligator</name>
    <dbReference type="NCBI Taxonomy" id="8496"/>
    <lineage>
        <taxon>Eukaryota</taxon>
        <taxon>Metazoa</taxon>
        <taxon>Chordata</taxon>
        <taxon>Craniata</taxon>
        <taxon>Vertebrata</taxon>
        <taxon>Euteleostomi</taxon>
        <taxon>Archelosauria</taxon>
        <taxon>Archosauria</taxon>
        <taxon>Crocodylia</taxon>
        <taxon>Alligatoridae</taxon>
        <taxon>Alligatorinae</taxon>
        <taxon>Alligator</taxon>
    </lineage>
</organism>
<dbReference type="EMBL" id="AKHW03001122">
    <property type="protein sequence ID" value="KYO43784.1"/>
    <property type="molecule type" value="Genomic_DNA"/>
</dbReference>
<dbReference type="SMART" id="SM00131">
    <property type="entry name" value="KU"/>
    <property type="match status" value="2"/>
</dbReference>
<dbReference type="Gene3D" id="4.10.410.10">
    <property type="entry name" value="Pancreatic trypsin inhibitor Kunitz domain"/>
    <property type="match status" value="2"/>
</dbReference>
<dbReference type="PANTHER" id="PTHR10083">
    <property type="entry name" value="KUNITZ-TYPE PROTEASE INHIBITOR-RELATED"/>
    <property type="match status" value="1"/>
</dbReference>
<feature type="domain" description="BPTI/Kunitz inhibitor" evidence="7">
    <location>
        <begin position="104"/>
        <end position="154"/>
    </location>
</feature>
<dbReference type="PANTHER" id="PTHR10083:SF374">
    <property type="entry name" value="BPTI_KUNITZ INHIBITOR DOMAIN-CONTAINING PROTEIN"/>
    <property type="match status" value="1"/>
</dbReference>
<evidence type="ECO:0000256" key="4">
    <source>
        <dbReference type="ARBA" id="ARBA00022900"/>
    </source>
</evidence>
<accession>A0A151P3Z1</accession>
<evidence type="ECO:0000256" key="6">
    <source>
        <dbReference type="SAM" id="SignalP"/>
    </source>
</evidence>
<evidence type="ECO:0000259" key="7">
    <source>
        <dbReference type="PROSITE" id="PS50279"/>
    </source>
</evidence>
<evidence type="ECO:0000256" key="2">
    <source>
        <dbReference type="ARBA" id="ARBA00022525"/>
    </source>
</evidence>
<feature type="chain" id="PRO_5007586659" description="BPTI/Kunitz inhibitor domain-containing protein" evidence="6">
    <location>
        <begin position="25"/>
        <end position="156"/>
    </location>
</feature>
<evidence type="ECO:0000256" key="3">
    <source>
        <dbReference type="ARBA" id="ARBA00022690"/>
    </source>
</evidence>
<reference evidence="8 9" key="1">
    <citation type="journal article" date="2012" name="Genome Biol.">
        <title>Sequencing three crocodilian genomes to illuminate the evolution of archosaurs and amniotes.</title>
        <authorList>
            <person name="St John J.A."/>
            <person name="Braun E.L."/>
            <person name="Isberg S.R."/>
            <person name="Miles L.G."/>
            <person name="Chong A.Y."/>
            <person name="Gongora J."/>
            <person name="Dalzell P."/>
            <person name="Moran C."/>
            <person name="Bed'hom B."/>
            <person name="Abzhanov A."/>
            <person name="Burgess S.C."/>
            <person name="Cooksey A.M."/>
            <person name="Castoe T.A."/>
            <person name="Crawford N.G."/>
            <person name="Densmore L.D."/>
            <person name="Drew J.C."/>
            <person name="Edwards S.V."/>
            <person name="Faircloth B.C."/>
            <person name="Fujita M.K."/>
            <person name="Greenwold M.J."/>
            <person name="Hoffmann F.G."/>
            <person name="Howard J.M."/>
            <person name="Iguchi T."/>
            <person name="Janes D.E."/>
            <person name="Khan S.Y."/>
            <person name="Kohno S."/>
            <person name="de Koning A.J."/>
            <person name="Lance S.L."/>
            <person name="McCarthy F.M."/>
            <person name="McCormack J.E."/>
            <person name="Merchant M.E."/>
            <person name="Peterson D.G."/>
            <person name="Pollock D.D."/>
            <person name="Pourmand N."/>
            <person name="Raney B.J."/>
            <person name="Roessler K.A."/>
            <person name="Sanford J.R."/>
            <person name="Sawyer R.H."/>
            <person name="Schmidt C.J."/>
            <person name="Triplett E.W."/>
            <person name="Tuberville T.D."/>
            <person name="Venegas-Anaya M."/>
            <person name="Howard J.T."/>
            <person name="Jarvis E.D."/>
            <person name="Guillette L.J.Jr."/>
            <person name="Glenn T.C."/>
            <person name="Green R.E."/>
            <person name="Ray D.A."/>
        </authorList>
    </citation>
    <scope>NUCLEOTIDE SEQUENCE [LARGE SCALE GENOMIC DNA]</scope>
    <source>
        <strain evidence="8">KSC_2009_1</strain>
    </source>
</reference>
<dbReference type="Proteomes" id="UP000050525">
    <property type="component" value="Unassembled WGS sequence"/>
</dbReference>
<proteinExistence type="predicted"/>
<dbReference type="AlphaFoldDB" id="A0A151P3Z1"/>
<evidence type="ECO:0000256" key="1">
    <source>
        <dbReference type="ARBA" id="ARBA00004613"/>
    </source>
</evidence>
<keyword evidence="6" id="KW-0732">Signal</keyword>
<gene>
    <name evidence="8" type="ORF">Y1Q_0005840</name>
</gene>
<comment type="caution">
    <text evidence="8">The sequence shown here is derived from an EMBL/GenBank/DDBJ whole genome shotgun (WGS) entry which is preliminary data.</text>
</comment>
<evidence type="ECO:0000256" key="5">
    <source>
        <dbReference type="ARBA" id="ARBA00023157"/>
    </source>
</evidence>
<dbReference type="InterPro" id="IPR050098">
    <property type="entry name" value="TFPI/VKTCI-like"/>
</dbReference>
<evidence type="ECO:0000313" key="9">
    <source>
        <dbReference type="Proteomes" id="UP000050525"/>
    </source>
</evidence>
<comment type="subcellular location">
    <subcellularLocation>
        <location evidence="1">Secreted</location>
    </subcellularLocation>
</comment>
<keyword evidence="3" id="KW-0646">Protease inhibitor</keyword>
<dbReference type="InterPro" id="IPR020901">
    <property type="entry name" value="Prtase_inh_Kunz-CS"/>
</dbReference>
<dbReference type="PROSITE" id="PS00280">
    <property type="entry name" value="BPTI_KUNITZ_1"/>
    <property type="match status" value="1"/>
</dbReference>
<dbReference type="InterPro" id="IPR036880">
    <property type="entry name" value="Kunitz_BPTI_sf"/>
</dbReference>
<dbReference type="InterPro" id="IPR002223">
    <property type="entry name" value="Kunitz_BPTI"/>
</dbReference>
<dbReference type="GO" id="GO:0005615">
    <property type="term" value="C:extracellular space"/>
    <property type="evidence" value="ECO:0007669"/>
    <property type="project" value="TreeGrafter"/>
</dbReference>
<feature type="domain" description="BPTI/Kunitz inhibitor" evidence="7">
    <location>
        <begin position="31"/>
        <end position="81"/>
    </location>
</feature>
<keyword evidence="4" id="KW-0722">Serine protease inhibitor</keyword>
<dbReference type="PROSITE" id="PS50279">
    <property type="entry name" value="BPTI_KUNITZ_2"/>
    <property type="match status" value="2"/>
</dbReference>
<sequence>MKWGSLLVLAGLLALWAGLQPASGQVSPRVCRLPPDSGNCMAYMPMYYYNATAGSCKVIIYGGCGGNRNRFPTRAACVQACGRRQGGNMRWLGEDVLLFPGDVCRLPPETGPCKMNLLRYYYNWVTRTCQQFTYGGCQGNANNFKTHLECENRCKP</sequence>
<dbReference type="SUPFAM" id="SSF57362">
    <property type="entry name" value="BPTI-like"/>
    <property type="match status" value="2"/>
</dbReference>
<name>A0A151P3Z1_ALLMI</name>
<feature type="signal peptide" evidence="6">
    <location>
        <begin position="1"/>
        <end position="24"/>
    </location>
</feature>
<keyword evidence="9" id="KW-1185">Reference proteome</keyword>
<dbReference type="FunFam" id="4.10.410.10:FF:000011">
    <property type="entry name" value="Tissue factor pathway inhibitor"/>
    <property type="match status" value="1"/>
</dbReference>
<keyword evidence="2" id="KW-0964">Secreted</keyword>
<dbReference type="GO" id="GO:0004867">
    <property type="term" value="F:serine-type endopeptidase inhibitor activity"/>
    <property type="evidence" value="ECO:0007669"/>
    <property type="project" value="UniProtKB-KW"/>
</dbReference>
<dbReference type="CDD" id="cd00109">
    <property type="entry name" value="Kunitz-type"/>
    <property type="match status" value="2"/>
</dbReference>
<evidence type="ECO:0000313" key="8">
    <source>
        <dbReference type="EMBL" id="KYO43784.1"/>
    </source>
</evidence>
<keyword evidence="5" id="KW-1015">Disulfide bond</keyword>
<protein>
    <recommendedName>
        <fullName evidence="7">BPTI/Kunitz inhibitor domain-containing protein</fullName>
    </recommendedName>
</protein>
<dbReference type="PRINTS" id="PR00759">
    <property type="entry name" value="BASICPTASE"/>
</dbReference>
<dbReference type="Pfam" id="PF00014">
    <property type="entry name" value="Kunitz_BPTI"/>
    <property type="match status" value="2"/>
</dbReference>
<dbReference type="FunFam" id="4.10.410.10:FF:000015">
    <property type="entry name" value="WAP four-disulfide core domain 6A"/>
    <property type="match status" value="1"/>
</dbReference>